<dbReference type="InterPro" id="IPR023395">
    <property type="entry name" value="MCP_dom_sf"/>
</dbReference>
<feature type="repeat" description="Solcar" evidence="10">
    <location>
        <begin position="149"/>
        <end position="233"/>
    </location>
</feature>
<evidence type="ECO:0000256" key="1">
    <source>
        <dbReference type="ARBA" id="ARBA00004448"/>
    </source>
</evidence>
<accession>T1J4G9</accession>
<dbReference type="STRING" id="126957.T1J4G9"/>
<dbReference type="PANTHER" id="PTHR45760">
    <property type="entry name" value="FI19922P1-RELATED"/>
    <property type="match status" value="1"/>
</dbReference>
<reference evidence="13" key="2">
    <citation type="submission" date="2015-02" db="UniProtKB">
        <authorList>
            <consortium name="EnsemblMetazoa"/>
        </authorList>
    </citation>
    <scope>IDENTIFICATION</scope>
</reference>
<dbReference type="PROSITE" id="PS51257">
    <property type="entry name" value="PROKAR_LIPOPROTEIN"/>
    <property type="match status" value="1"/>
</dbReference>
<dbReference type="Pfam" id="PF00153">
    <property type="entry name" value="Mito_carr"/>
    <property type="match status" value="3"/>
</dbReference>
<keyword evidence="5" id="KW-0677">Repeat</keyword>
<keyword evidence="4 10" id="KW-0812">Transmembrane</keyword>
<reference evidence="14" key="1">
    <citation type="submission" date="2011-05" db="EMBL/GenBank/DDBJ databases">
        <authorList>
            <person name="Richards S.R."/>
            <person name="Qu J."/>
            <person name="Jiang H."/>
            <person name="Jhangiani S.N."/>
            <person name="Agravi P."/>
            <person name="Goodspeed R."/>
            <person name="Gross S."/>
            <person name="Mandapat C."/>
            <person name="Jackson L."/>
            <person name="Mathew T."/>
            <person name="Pu L."/>
            <person name="Thornton R."/>
            <person name="Saada N."/>
            <person name="Wilczek-Boney K.B."/>
            <person name="Lee S."/>
            <person name="Kovar C."/>
            <person name="Wu Y."/>
            <person name="Scherer S.E."/>
            <person name="Worley K.C."/>
            <person name="Muzny D.M."/>
            <person name="Gibbs R."/>
        </authorList>
    </citation>
    <scope>NUCLEOTIDE SEQUENCE</scope>
    <source>
        <strain evidence="14">Brora</strain>
    </source>
</reference>
<dbReference type="PROSITE" id="PS50920">
    <property type="entry name" value="SOLCAR"/>
    <property type="match status" value="3"/>
</dbReference>
<evidence type="ECO:0000256" key="3">
    <source>
        <dbReference type="ARBA" id="ARBA00022448"/>
    </source>
</evidence>
<feature type="transmembrane region" description="Helical" evidence="12">
    <location>
        <begin position="110"/>
        <end position="131"/>
    </location>
</feature>
<evidence type="ECO:0000256" key="12">
    <source>
        <dbReference type="SAM" id="Phobius"/>
    </source>
</evidence>
<dbReference type="EnsemblMetazoa" id="SMAR008502-RA">
    <property type="protein sequence ID" value="SMAR008502-PA"/>
    <property type="gene ID" value="SMAR008502"/>
</dbReference>
<dbReference type="SUPFAM" id="SSF103506">
    <property type="entry name" value="Mitochondrial carrier"/>
    <property type="match status" value="1"/>
</dbReference>
<keyword evidence="3 11" id="KW-0813">Transport</keyword>
<dbReference type="Proteomes" id="UP000014500">
    <property type="component" value="Unassembled WGS sequence"/>
</dbReference>
<evidence type="ECO:0000256" key="7">
    <source>
        <dbReference type="ARBA" id="ARBA00022989"/>
    </source>
</evidence>
<evidence type="ECO:0000256" key="9">
    <source>
        <dbReference type="ARBA" id="ARBA00023136"/>
    </source>
</evidence>
<evidence type="ECO:0000256" key="4">
    <source>
        <dbReference type="ARBA" id="ARBA00022692"/>
    </source>
</evidence>
<evidence type="ECO:0000256" key="2">
    <source>
        <dbReference type="ARBA" id="ARBA00006375"/>
    </source>
</evidence>
<evidence type="ECO:0000313" key="14">
    <source>
        <dbReference type="Proteomes" id="UP000014500"/>
    </source>
</evidence>
<evidence type="ECO:0000256" key="10">
    <source>
        <dbReference type="PROSITE-ProRule" id="PRU00282"/>
    </source>
</evidence>
<keyword evidence="8" id="KW-0496">Mitochondrion</keyword>
<keyword evidence="6" id="KW-0999">Mitochondrion inner membrane</keyword>
<dbReference type="AlphaFoldDB" id="T1J4G9"/>
<protein>
    <recommendedName>
        <fullName evidence="15">Solute carrier family 25 member 40</fullName>
    </recommendedName>
</protein>
<dbReference type="GO" id="GO:1990542">
    <property type="term" value="P:mitochondrial transmembrane transport"/>
    <property type="evidence" value="ECO:0007669"/>
    <property type="project" value="InterPro"/>
</dbReference>
<sequence length="356" mass="39819">MFSLRALNGDLSADPYDLTPLQQMAASCTGAMITSVFVTPLDVVKIRLQTQQKAFMKNKCYLFCNGLMDHLCPCFSDKNGGYLISRPTVRFNGTVDAFVKIVQIEGLASLWSGLPPTLLMAVPATMIYFTAYEQLRNYFTKMFEENKGYVMLAPMIAGSTARILAASVISPLELVRTKMQSKKMVYRDVHKAVRDLVRHEGFGSLWRGYIPSVMRDVPFSAIYWSNYEYLKATYGGPTPTFGFSFLAGATSGGIAAVLTLPFDVVKTHRQIELGEKEIYSAKSVSRTRFLDPPQKSAKTYTILKRIYYQSGPSALFTGIVPRVIKVAPACAIMISSFEYGKAFFRKRNEEKIKSED</sequence>
<dbReference type="EMBL" id="JH431845">
    <property type="status" value="NOT_ANNOTATED_CDS"/>
    <property type="molecule type" value="Genomic_DNA"/>
</dbReference>
<dbReference type="PRINTS" id="PR00926">
    <property type="entry name" value="MITOCARRIER"/>
</dbReference>
<comment type="similarity">
    <text evidence="2 11">Belongs to the mitochondrial carrier (TC 2.A.29) family.</text>
</comment>
<proteinExistence type="inferred from homology"/>
<evidence type="ECO:0000256" key="11">
    <source>
        <dbReference type="RuleBase" id="RU000488"/>
    </source>
</evidence>
<dbReference type="InterPro" id="IPR018108">
    <property type="entry name" value="MCP_transmembrane"/>
</dbReference>
<name>T1J4G9_STRMM</name>
<dbReference type="OMA" id="FVSPIEM"/>
<comment type="subcellular location">
    <subcellularLocation>
        <location evidence="1">Mitochondrion inner membrane</location>
        <topology evidence="1">Multi-pass membrane protein</topology>
    </subcellularLocation>
</comment>
<keyword evidence="9 10" id="KW-0472">Membrane</keyword>
<evidence type="ECO:0008006" key="15">
    <source>
        <dbReference type="Google" id="ProtNLM"/>
    </source>
</evidence>
<dbReference type="Gene3D" id="1.50.40.10">
    <property type="entry name" value="Mitochondrial carrier domain"/>
    <property type="match status" value="2"/>
</dbReference>
<evidence type="ECO:0000256" key="5">
    <source>
        <dbReference type="ARBA" id="ARBA00022737"/>
    </source>
</evidence>
<feature type="repeat" description="Solcar" evidence="10">
    <location>
        <begin position="18"/>
        <end position="138"/>
    </location>
</feature>
<keyword evidence="7 12" id="KW-1133">Transmembrane helix</keyword>
<feature type="repeat" description="Solcar" evidence="10">
    <location>
        <begin position="239"/>
        <end position="343"/>
    </location>
</feature>
<evidence type="ECO:0000313" key="13">
    <source>
        <dbReference type="EnsemblMetazoa" id="SMAR008502-PA"/>
    </source>
</evidence>
<evidence type="ECO:0000256" key="6">
    <source>
        <dbReference type="ARBA" id="ARBA00022792"/>
    </source>
</evidence>
<dbReference type="InterPro" id="IPR045315">
    <property type="entry name" value="Mtm1-like"/>
</dbReference>
<dbReference type="PANTHER" id="PTHR45760:SF2">
    <property type="entry name" value="FI19922P1-RELATED"/>
    <property type="match status" value="1"/>
</dbReference>
<dbReference type="InterPro" id="IPR002067">
    <property type="entry name" value="MCP"/>
</dbReference>
<organism evidence="13 14">
    <name type="scientific">Strigamia maritima</name>
    <name type="common">European centipede</name>
    <name type="synonym">Geophilus maritimus</name>
    <dbReference type="NCBI Taxonomy" id="126957"/>
    <lineage>
        <taxon>Eukaryota</taxon>
        <taxon>Metazoa</taxon>
        <taxon>Ecdysozoa</taxon>
        <taxon>Arthropoda</taxon>
        <taxon>Myriapoda</taxon>
        <taxon>Chilopoda</taxon>
        <taxon>Pleurostigmophora</taxon>
        <taxon>Geophilomorpha</taxon>
        <taxon>Linotaeniidae</taxon>
        <taxon>Strigamia</taxon>
    </lineage>
</organism>
<dbReference type="HOGENOM" id="CLU_015166_0_0_1"/>
<feature type="transmembrane region" description="Helical" evidence="12">
    <location>
        <begin position="151"/>
        <end position="175"/>
    </location>
</feature>
<evidence type="ECO:0000256" key="8">
    <source>
        <dbReference type="ARBA" id="ARBA00023128"/>
    </source>
</evidence>
<dbReference type="eggNOG" id="KOG0761">
    <property type="taxonomic scope" value="Eukaryota"/>
</dbReference>
<keyword evidence="14" id="KW-1185">Reference proteome</keyword>
<dbReference type="GO" id="GO:0005743">
    <property type="term" value="C:mitochondrial inner membrane"/>
    <property type="evidence" value="ECO:0007669"/>
    <property type="project" value="UniProtKB-SubCell"/>
</dbReference>
<dbReference type="PhylomeDB" id="T1J4G9"/>